<feature type="signal peptide" evidence="3">
    <location>
        <begin position="1"/>
        <end position="25"/>
    </location>
</feature>
<sequence length="160" mass="16657">MFNRQITWVAAIFLVLQFGVYTVSAVIGCAAEANFQACKAIEESLLHGCGPVDYSCQCGAQRLIQQCFNLCPEYSIDANEQSRIATGICAAVPTTSIAPLPSGSGVGPTQVSPTWTAPTTTGSTSAPSSSQSVSPSFGTQITPATGFMLVTFIIGLVLQL</sequence>
<keyword evidence="5" id="KW-1185">Reference proteome</keyword>
<dbReference type="PROSITE" id="PS51257">
    <property type="entry name" value="PROKAR_LIPOPROTEIN"/>
    <property type="match status" value="1"/>
</dbReference>
<comment type="caution">
    <text evidence="4">The sequence shown here is derived from an EMBL/GenBank/DDBJ whole genome shotgun (WGS) entry which is preliminary data.</text>
</comment>
<evidence type="ECO:0000313" key="5">
    <source>
        <dbReference type="Proteomes" id="UP000613177"/>
    </source>
</evidence>
<keyword evidence="2" id="KW-1133">Transmembrane helix</keyword>
<dbReference type="Proteomes" id="UP000613177">
    <property type="component" value="Unassembled WGS sequence"/>
</dbReference>
<evidence type="ECO:0000256" key="1">
    <source>
        <dbReference type="SAM" id="MobiDB-lite"/>
    </source>
</evidence>
<gene>
    <name evidence="4" type="ORF">INT48_002458</name>
</gene>
<dbReference type="OrthoDB" id="2507140at2759"/>
<evidence type="ECO:0000313" key="4">
    <source>
        <dbReference type="EMBL" id="KAG2230104.1"/>
    </source>
</evidence>
<evidence type="ECO:0000256" key="2">
    <source>
        <dbReference type="SAM" id="Phobius"/>
    </source>
</evidence>
<name>A0A8H7SIK3_9FUNG</name>
<evidence type="ECO:0000256" key="3">
    <source>
        <dbReference type="SAM" id="SignalP"/>
    </source>
</evidence>
<feature type="region of interest" description="Disordered" evidence="1">
    <location>
        <begin position="101"/>
        <end position="135"/>
    </location>
</feature>
<keyword evidence="2" id="KW-0812">Transmembrane</keyword>
<accession>A0A8H7SIK3</accession>
<keyword evidence="2" id="KW-0472">Membrane</keyword>
<organism evidence="4 5">
    <name type="scientific">Thamnidium elegans</name>
    <dbReference type="NCBI Taxonomy" id="101142"/>
    <lineage>
        <taxon>Eukaryota</taxon>
        <taxon>Fungi</taxon>
        <taxon>Fungi incertae sedis</taxon>
        <taxon>Mucoromycota</taxon>
        <taxon>Mucoromycotina</taxon>
        <taxon>Mucoromycetes</taxon>
        <taxon>Mucorales</taxon>
        <taxon>Mucorineae</taxon>
        <taxon>Mucoraceae</taxon>
        <taxon>Thamnidium</taxon>
    </lineage>
</organism>
<dbReference type="AlphaFoldDB" id="A0A8H7SIK3"/>
<protein>
    <recommendedName>
        <fullName evidence="6">Extracellular membrane protein CFEM domain-containing protein</fullName>
    </recommendedName>
</protein>
<feature type="chain" id="PRO_5034705584" description="Extracellular membrane protein CFEM domain-containing protein" evidence="3">
    <location>
        <begin position="26"/>
        <end position="160"/>
    </location>
</feature>
<keyword evidence="3" id="KW-0732">Signal</keyword>
<dbReference type="EMBL" id="JAEPRE010000222">
    <property type="protein sequence ID" value="KAG2230104.1"/>
    <property type="molecule type" value="Genomic_DNA"/>
</dbReference>
<feature type="compositionally biased region" description="Low complexity" evidence="1">
    <location>
        <begin position="109"/>
        <end position="135"/>
    </location>
</feature>
<evidence type="ECO:0008006" key="6">
    <source>
        <dbReference type="Google" id="ProtNLM"/>
    </source>
</evidence>
<proteinExistence type="predicted"/>
<reference evidence="4" key="1">
    <citation type="submission" date="2021-01" db="EMBL/GenBank/DDBJ databases">
        <title>Metabolic potential, ecology and presence of endohyphal bacteria is reflected in genomic diversity of Mucoromycotina.</title>
        <authorList>
            <person name="Muszewska A."/>
            <person name="Okrasinska A."/>
            <person name="Steczkiewicz K."/>
            <person name="Drgas O."/>
            <person name="Orlowska M."/>
            <person name="Perlinska-Lenart U."/>
            <person name="Aleksandrzak-Piekarczyk T."/>
            <person name="Szatraj K."/>
            <person name="Zielenkiewicz U."/>
            <person name="Pilsyk S."/>
            <person name="Malc E."/>
            <person name="Mieczkowski P."/>
            <person name="Kruszewska J.S."/>
            <person name="Biernat P."/>
            <person name="Pawlowska J."/>
        </authorList>
    </citation>
    <scope>NUCLEOTIDE SEQUENCE</scope>
    <source>
        <strain evidence="4">WA0000018081</strain>
    </source>
</reference>
<feature type="transmembrane region" description="Helical" evidence="2">
    <location>
        <begin position="137"/>
        <end position="158"/>
    </location>
</feature>